<evidence type="ECO:0000256" key="1">
    <source>
        <dbReference type="SAM" id="Phobius"/>
    </source>
</evidence>
<dbReference type="RefSeq" id="YP_010755796.1">
    <property type="nucleotide sequence ID" value="NC_073474.1"/>
</dbReference>
<feature type="transmembrane region" description="Helical" evidence="1">
    <location>
        <begin position="45"/>
        <end position="70"/>
    </location>
</feature>
<accession>A0A8F2IFH1</accession>
<evidence type="ECO:0000313" key="2">
    <source>
        <dbReference type="EMBL" id="QWS68172.1"/>
    </source>
</evidence>
<proteinExistence type="predicted"/>
<reference evidence="2" key="1">
    <citation type="submission" date="2021-04" db="EMBL/GenBank/DDBJ databases">
        <authorList>
            <person name="Barnhill K.B."/>
            <person name="Biggs A.M."/>
            <person name="Bland J."/>
            <person name="Choudhary H.M."/>
            <person name="Crogan R.E."/>
            <person name="Finocchiaro A.B."/>
            <person name="Franco V."/>
            <person name="Fuller T.A."/>
            <person name="Hanwacker C.G."/>
            <person name="Howard Z.E."/>
            <person name="Iqbal M."/>
            <person name="Mathew A.M."/>
            <person name="Miller S."/>
            <person name="Padhye S."/>
            <person name="Rainey E."/>
            <person name="Rodriguez A."/>
            <person name="Stewart E."/>
            <person name="Otero L.A."/>
            <person name="Chase M.A."/>
            <person name="Pollenz R.S."/>
            <person name="Garlena R.A."/>
            <person name="Russell D.A."/>
            <person name="Jacobs-Sera D."/>
            <person name="Hatfull G.F."/>
        </authorList>
    </citation>
    <scope>NUCLEOTIDE SEQUENCE</scope>
</reference>
<gene>
    <name evidence="2" type="primary">55</name>
    <name evidence="2" type="ORF">SEA_VANLEE_55</name>
</gene>
<keyword evidence="1" id="KW-0472">Membrane</keyword>
<protein>
    <submittedName>
        <fullName evidence="2">Membrane protein</fullName>
    </submittedName>
</protein>
<name>A0A8F2IFH1_9CAUD</name>
<evidence type="ECO:0000313" key="3">
    <source>
        <dbReference type="Proteomes" id="UP000683422"/>
    </source>
</evidence>
<dbReference type="KEGG" id="vg:80020467"/>
<keyword evidence="3" id="KW-1185">Reference proteome</keyword>
<feature type="transmembrane region" description="Helical" evidence="1">
    <location>
        <begin position="6"/>
        <end position="33"/>
    </location>
</feature>
<dbReference type="EMBL" id="MZ028627">
    <property type="protein sequence ID" value="QWS68172.1"/>
    <property type="molecule type" value="Genomic_DNA"/>
</dbReference>
<keyword evidence="1" id="KW-1133">Transmembrane helix</keyword>
<keyword evidence="1" id="KW-0812">Transmembrane</keyword>
<dbReference type="Proteomes" id="UP000683422">
    <property type="component" value="Segment"/>
</dbReference>
<organism evidence="2 3">
    <name type="scientific">Gordonia phage VanLee</name>
    <dbReference type="NCBI Taxonomy" id="2845816"/>
    <lineage>
        <taxon>Viruses</taxon>
        <taxon>Duplodnaviria</taxon>
        <taxon>Heunggongvirae</taxon>
        <taxon>Uroviricota</taxon>
        <taxon>Caudoviricetes</taxon>
        <taxon>Kruegerviridae</taxon>
        <taxon>Vanleevirus</taxon>
        <taxon>Vanleevirus vanlee</taxon>
    </lineage>
</organism>
<sequence length="74" mass="7496">MTATVWDWLGIAGIGAGAGAVIGIGVLVIIAVVNGTSIAAELRAGCALIVAYVVLCAAWLLLMFLIWAGVEGRL</sequence>
<dbReference type="GeneID" id="80020467"/>